<feature type="transmembrane region" description="Helical" evidence="1">
    <location>
        <begin position="121"/>
        <end position="137"/>
    </location>
</feature>
<dbReference type="EMBL" id="BAABGP010000012">
    <property type="protein sequence ID" value="GAA4484705.1"/>
    <property type="molecule type" value="Genomic_DNA"/>
</dbReference>
<feature type="transmembrane region" description="Helical" evidence="1">
    <location>
        <begin position="6"/>
        <end position="25"/>
    </location>
</feature>
<comment type="caution">
    <text evidence="2">The sequence shown here is derived from an EMBL/GenBank/DDBJ whole genome shotgun (WGS) entry which is preliminary data.</text>
</comment>
<keyword evidence="1" id="KW-0812">Transmembrane</keyword>
<dbReference type="RefSeq" id="WP_345186242.1">
    <property type="nucleotide sequence ID" value="NZ_BAABGP010000012.1"/>
</dbReference>
<keyword evidence="1" id="KW-1133">Transmembrane helix</keyword>
<organism evidence="2 3">
    <name type="scientific">Microbacterium panaciterrae</name>
    <dbReference type="NCBI Taxonomy" id="985759"/>
    <lineage>
        <taxon>Bacteria</taxon>
        <taxon>Bacillati</taxon>
        <taxon>Actinomycetota</taxon>
        <taxon>Actinomycetes</taxon>
        <taxon>Micrococcales</taxon>
        <taxon>Microbacteriaceae</taxon>
        <taxon>Microbacterium</taxon>
    </lineage>
</organism>
<evidence type="ECO:0000256" key="1">
    <source>
        <dbReference type="SAM" id="Phobius"/>
    </source>
</evidence>
<keyword evidence="3" id="KW-1185">Reference proteome</keyword>
<evidence type="ECO:0000313" key="3">
    <source>
        <dbReference type="Proteomes" id="UP001500731"/>
    </source>
</evidence>
<sequence>MNPFLLALPGLLVGIGLALLVLMYAPRTVRAGDALARLGQAAVIAPTKTAPLSRWDRAGSWLAQHIPQVKFLGPPARDLELLEIPVSRFYARKIQLALFGLFVPVVLSLFLQLLVRQPVTLPLLASPFAGFIMWMATDSQVRAKATDARREFTRFVSVYLKLVAVALLSNSTADSALSNAATVSDTWVFQRIRREYAQAEITRTSKWDAIERLGEQVQIESLSELGRMMRLSEARVGLRDQLIAADEKLRKLVDAADKAAAAKATRRTHTPVFMTLIPIIGLVMLPAVFSFFSL</sequence>
<gene>
    <name evidence="2" type="ORF">GCM10023171_17990</name>
</gene>
<dbReference type="PANTHER" id="PTHR35007:SF1">
    <property type="entry name" value="PILUS ASSEMBLY PROTEIN"/>
    <property type="match status" value="1"/>
</dbReference>
<reference evidence="3" key="1">
    <citation type="journal article" date="2019" name="Int. J. Syst. Evol. Microbiol.">
        <title>The Global Catalogue of Microorganisms (GCM) 10K type strain sequencing project: providing services to taxonomists for standard genome sequencing and annotation.</title>
        <authorList>
            <consortium name="The Broad Institute Genomics Platform"/>
            <consortium name="The Broad Institute Genome Sequencing Center for Infectious Disease"/>
            <person name="Wu L."/>
            <person name="Ma J."/>
        </authorList>
    </citation>
    <scope>NUCLEOTIDE SEQUENCE [LARGE SCALE GENOMIC DNA]</scope>
    <source>
        <strain evidence="3">JCM 17839</strain>
    </source>
</reference>
<proteinExistence type="predicted"/>
<evidence type="ECO:0008006" key="4">
    <source>
        <dbReference type="Google" id="ProtNLM"/>
    </source>
</evidence>
<dbReference type="PANTHER" id="PTHR35007">
    <property type="entry name" value="INTEGRAL MEMBRANE PROTEIN-RELATED"/>
    <property type="match status" value="1"/>
</dbReference>
<keyword evidence="1" id="KW-0472">Membrane</keyword>
<feature type="transmembrane region" description="Helical" evidence="1">
    <location>
        <begin position="272"/>
        <end position="292"/>
    </location>
</feature>
<evidence type="ECO:0000313" key="2">
    <source>
        <dbReference type="EMBL" id="GAA4484705.1"/>
    </source>
</evidence>
<name>A0ABP8PAH9_9MICO</name>
<accession>A0ABP8PAH9</accession>
<dbReference type="Proteomes" id="UP001500731">
    <property type="component" value="Unassembled WGS sequence"/>
</dbReference>
<protein>
    <recommendedName>
        <fullName evidence="4">Type II secretion system protein GspF domain-containing protein</fullName>
    </recommendedName>
</protein>
<feature type="transmembrane region" description="Helical" evidence="1">
    <location>
        <begin position="96"/>
        <end position="115"/>
    </location>
</feature>